<dbReference type="AlphaFoldDB" id="A0A0F9NWL2"/>
<comment type="caution">
    <text evidence="1">The sequence shown here is derived from an EMBL/GenBank/DDBJ whole genome shotgun (WGS) entry which is preliminary data.</text>
</comment>
<proteinExistence type="predicted"/>
<evidence type="ECO:0000313" key="1">
    <source>
        <dbReference type="EMBL" id="KKM93255.1"/>
    </source>
</evidence>
<sequence length="184" mass="21231">MIKSGLAFHCHHDTLCEYVYDFNERVRFIKGNKPKSEQKLRLRLFKMIPDELIPGKGSPEWEACGKAREAYDKAREAYGKAWEAYYKAGEAYYKAREAYYKAGKAYDKAREANGKAREAYDKAWEACCKAWEACCKAREANDKAREACGKAWEVCGMKYSKELEKLHTNLCPDCPWNGKTIFCT</sequence>
<dbReference type="EMBL" id="LAZR01006290">
    <property type="protein sequence ID" value="KKM93255.1"/>
    <property type="molecule type" value="Genomic_DNA"/>
</dbReference>
<protein>
    <submittedName>
        <fullName evidence="1">Uncharacterized protein</fullName>
    </submittedName>
</protein>
<name>A0A0F9NWL2_9ZZZZ</name>
<accession>A0A0F9NWL2</accession>
<reference evidence="1" key="1">
    <citation type="journal article" date="2015" name="Nature">
        <title>Complex archaea that bridge the gap between prokaryotes and eukaryotes.</title>
        <authorList>
            <person name="Spang A."/>
            <person name="Saw J.H."/>
            <person name="Jorgensen S.L."/>
            <person name="Zaremba-Niedzwiedzka K."/>
            <person name="Martijn J."/>
            <person name="Lind A.E."/>
            <person name="van Eijk R."/>
            <person name="Schleper C."/>
            <person name="Guy L."/>
            <person name="Ettema T.J."/>
        </authorList>
    </citation>
    <scope>NUCLEOTIDE SEQUENCE</scope>
</reference>
<gene>
    <name evidence="1" type="ORF">LCGC14_1210280</name>
</gene>
<organism evidence="1">
    <name type="scientific">marine sediment metagenome</name>
    <dbReference type="NCBI Taxonomy" id="412755"/>
    <lineage>
        <taxon>unclassified sequences</taxon>
        <taxon>metagenomes</taxon>
        <taxon>ecological metagenomes</taxon>
    </lineage>
</organism>